<name>A0A2S6GYB2_9PSEU</name>
<dbReference type="Gene3D" id="3.40.630.30">
    <property type="match status" value="1"/>
</dbReference>
<evidence type="ECO:0000313" key="5">
    <source>
        <dbReference type="Proteomes" id="UP000239203"/>
    </source>
</evidence>
<sequence length="158" mass="17508">MGATTVRRAAREDWADLRDVRLAALTEAPYAFASNLAREVDRPDAHWQDWPDKHAVFLAYDPDGRPVGLAAGIPGDVADLISVWTHPDHRGTDLSTTLITALIEWARADGASRINAWVVENNERAMAFYVRLGFAKTGAEMAYPNDPSLTEYELTKVL</sequence>
<feature type="domain" description="N-acetyltransferase" evidence="3">
    <location>
        <begin position="4"/>
        <end position="158"/>
    </location>
</feature>
<protein>
    <submittedName>
        <fullName evidence="4">Ribosomal protein S18 acetylase RimI-like enzyme</fullName>
    </submittedName>
</protein>
<dbReference type="RefSeq" id="WP_104476924.1">
    <property type="nucleotide sequence ID" value="NZ_CP154825.1"/>
</dbReference>
<dbReference type="OrthoDB" id="9799092at2"/>
<dbReference type="InterPro" id="IPR050832">
    <property type="entry name" value="Bact_Acetyltransf"/>
</dbReference>
<evidence type="ECO:0000259" key="3">
    <source>
        <dbReference type="PROSITE" id="PS51186"/>
    </source>
</evidence>
<organism evidence="4 5">
    <name type="scientific">Actinokineospora auranticolor</name>
    <dbReference type="NCBI Taxonomy" id="155976"/>
    <lineage>
        <taxon>Bacteria</taxon>
        <taxon>Bacillati</taxon>
        <taxon>Actinomycetota</taxon>
        <taxon>Actinomycetes</taxon>
        <taxon>Pseudonocardiales</taxon>
        <taxon>Pseudonocardiaceae</taxon>
        <taxon>Actinokineospora</taxon>
    </lineage>
</organism>
<dbReference type="SUPFAM" id="SSF55729">
    <property type="entry name" value="Acyl-CoA N-acyltransferases (Nat)"/>
    <property type="match status" value="1"/>
</dbReference>
<dbReference type="PROSITE" id="PS51186">
    <property type="entry name" value="GNAT"/>
    <property type="match status" value="1"/>
</dbReference>
<dbReference type="InterPro" id="IPR000182">
    <property type="entry name" value="GNAT_dom"/>
</dbReference>
<comment type="caution">
    <text evidence="4">The sequence shown here is derived from an EMBL/GenBank/DDBJ whole genome shotgun (WGS) entry which is preliminary data.</text>
</comment>
<keyword evidence="4" id="KW-0689">Ribosomal protein</keyword>
<evidence type="ECO:0000256" key="2">
    <source>
        <dbReference type="ARBA" id="ARBA00023315"/>
    </source>
</evidence>
<dbReference type="GO" id="GO:0005840">
    <property type="term" value="C:ribosome"/>
    <property type="evidence" value="ECO:0007669"/>
    <property type="project" value="UniProtKB-KW"/>
</dbReference>
<dbReference type="Proteomes" id="UP000239203">
    <property type="component" value="Unassembled WGS sequence"/>
</dbReference>
<keyword evidence="4" id="KW-0687">Ribonucleoprotein</keyword>
<dbReference type="CDD" id="cd04301">
    <property type="entry name" value="NAT_SF"/>
    <property type="match status" value="1"/>
</dbReference>
<gene>
    <name evidence="4" type="ORF">CLV40_10261</name>
</gene>
<dbReference type="Pfam" id="PF00583">
    <property type="entry name" value="Acetyltransf_1"/>
    <property type="match status" value="1"/>
</dbReference>
<dbReference type="InterPro" id="IPR016181">
    <property type="entry name" value="Acyl_CoA_acyltransferase"/>
</dbReference>
<accession>A0A2S6GYB2</accession>
<proteinExistence type="predicted"/>
<dbReference type="GO" id="GO:0016747">
    <property type="term" value="F:acyltransferase activity, transferring groups other than amino-acyl groups"/>
    <property type="evidence" value="ECO:0007669"/>
    <property type="project" value="InterPro"/>
</dbReference>
<keyword evidence="5" id="KW-1185">Reference proteome</keyword>
<dbReference type="PANTHER" id="PTHR43877:SF1">
    <property type="entry name" value="ACETYLTRANSFERASE"/>
    <property type="match status" value="1"/>
</dbReference>
<dbReference type="AlphaFoldDB" id="A0A2S6GYB2"/>
<evidence type="ECO:0000313" key="4">
    <source>
        <dbReference type="EMBL" id="PPK70151.1"/>
    </source>
</evidence>
<dbReference type="PANTHER" id="PTHR43877">
    <property type="entry name" value="AMINOALKYLPHOSPHONATE N-ACETYLTRANSFERASE-RELATED-RELATED"/>
    <property type="match status" value="1"/>
</dbReference>
<evidence type="ECO:0000256" key="1">
    <source>
        <dbReference type="ARBA" id="ARBA00022679"/>
    </source>
</evidence>
<keyword evidence="1" id="KW-0808">Transferase</keyword>
<keyword evidence="2" id="KW-0012">Acyltransferase</keyword>
<reference evidence="4 5" key="1">
    <citation type="submission" date="2018-02" db="EMBL/GenBank/DDBJ databases">
        <title>Genomic Encyclopedia of Archaeal and Bacterial Type Strains, Phase II (KMG-II): from individual species to whole genera.</title>
        <authorList>
            <person name="Goeker M."/>
        </authorList>
    </citation>
    <scope>NUCLEOTIDE SEQUENCE [LARGE SCALE GENOMIC DNA]</scope>
    <source>
        <strain evidence="4 5">YU 961-1</strain>
    </source>
</reference>
<dbReference type="EMBL" id="PTIX01000002">
    <property type="protein sequence ID" value="PPK70151.1"/>
    <property type="molecule type" value="Genomic_DNA"/>
</dbReference>